<accession>A0AAD2FMW5</accession>
<comment type="caution">
    <text evidence="1">The sequence shown here is derived from an EMBL/GenBank/DDBJ whole genome shotgun (WGS) entry which is preliminary data.</text>
</comment>
<protein>
    <submittedName>
        <fullName evidence="1">Uncharacterized protein</fullName>
    </submittedName>
</protein>
<gene>
    <name evidence="1" type="ORF">CYCCA115_LOCUS10744</name>
</gene>
<sequence>MNTLNNVIRFNAEAAGLILSGRYTNAITILSSSLQCLKGAKRQRGRGKQSSHASEIGTTSCLSSSVSAPSLSTVSSLNIPAQSQRSSGYIFREPIIACGDVDDTPAKSRQRMVAIVLYNLALAHHLQGLRVQKDSASLKATSHLQTAQSMYEACLKIQIKHQFDLGDFYKLLVLPNNIGQVAMALGKTQSAKGYMTFLAKQLDQFLQSPSFPCRETEIEEFLNNTIGQTNPFGATQIVPC</sequence>
<evidence type="ECO:0000313" key="2">
    <source>
        <dbReference type="Proteomes" id="UP001295423"/>
    </source>
</evidence>
<dbReference type="Proteomes" id="UP001295423">
    <property type="component" value="Unassembled WGS sequence"/>
</dbReference>
<dbReference type="EMBL" id="CAKOGP040001714">
    <property type="protein sequence ID" value="CAJ1946602.1"/>
    <property type="molecule type" value="Genomic_DNA"/>
</dbReference>
<dbReference type="Gene3D" id="1.25.40.10">
    <property type="entry name" value="Tetratricopeptide repeat domain"/>
    <property type="match status" value="1"/>
</dbReference>
<dbReference type="AlphaFoldDB" id="A0AAD2FMW5"/>
<keyword evidence="2" id="KW-1185">Reference proteome</keyword>
<reference evidence="1" key="1">
    <citation type="submission" date="2023-08" db="EMBL/GenBank/DDBJ databases">
        <authorList>
            <person name="Audoor S."/>
            <person name="Bilcke G."/>
        </authorList>
    </citation>
    <scope>NUCLEOTIDE SEQUENCE</scope>
</reference>
<organism evidence="1 2">
    <name type="scientific">Cylindrotheca closterium</name>
    <dbReference type="NCBI Taxonomy" id="2856"/>
    <lineage>
        <taxon>Eukaryota</taxon>
        <taxon>Sar</taxon>
        <taxon>Stramenopiles</taxon>
        <taxon>Ochrophyta</taxon>
        <taxon>Bacillariophyta</taxon>
        <taxon>Bacillariophyceae</taxon>
        <taxon>Bacillariophycidae</taxon>
        <taxon>Bacillariales</taxon>
        <taxon>Bacillariaceae</taxon>
        <taxon>Cylindrotheca</taxon>
    </lineage>
</organism>
<proteinExistence type="predicted"/>
<evidence type="ECO:0000313" key="1">
    <source>
        <dbReference type="EMBL" id="CAJ1946602.1"/>
    </source>
</evidence>
<name>A0AAD2FMW5_9STRA</name>
<dbReference type="InterPro" id="IPR011990">
    <property type="entry name" value="TPR-like_helical_dom_sf"/>
</dbReference>